<evidence type="ECO:0000313" key="3">
    <source>
        <dbReference type="Proteomes" id="UP000177803"/>
    </source>
</evidence>
<proteinExistence type="predicted"/>
<name>A0A1F6NIS6_9BACT</name>
<keyword evidence="1" id="KW-0812">Transmembrane</keyword>
<dbReference type="Proteomes" id="UP000177803">
    <property type="component" value="Unassembled WGS sequence"/>
</dbReference>
<accession>A0A1F6NIS6</accession>
<reference evidence="2 3" key="1">
    <citation type="journal article" date="2016" name="Nat. Commun.">
        <title>Thousands of microbial genomes shed light on interconnected biogeochemical processes in an aquifer system.</title>
        <authorList>
            <person name="Anantharaman K."/>
            <person name="Brown C.T."/>
            <person name="Hug L.A."/>
            <person name="Sharon I."/>
            <person name="Castelle C.J."/>
            <person name="Probst A.J."/>
            <person name="Thomas B.C."/>
            <person name="Singh A."/>
            <person name="Wilkins M.J."/>
            <person name="Karaoz U."/>
            <person name="Brodie E.L."/>
            <person name="Williams K.H."/>
            <person name="Hubbard S.S."/>
            <person name="Banfield J.F."/>
        </authorList>
    </citation>
    <scope>NUCLEOTIDE SEQUENCE [LARGE SCALE GENOMIC DNA]</scope>
</reference>
<protein>
    <submittedName>
        <fullName evidence="2">Uncharacterized protein</fullName>
    </submittedName>
</protein>
<dbReference type="EMBL" id="MFQR01000070">
    <property type="protein sequence ID" value="OGH83703.1"/>
    <property type="molecule type" value="Genomic_DNA"/>
</dbReference>
<evidence type="ECO:0000313" key="2">
    <source>
        <dbReference type="EMBL" id="OGH83703.1"/>
    </source>
</evidence>
<dbReference type="AlphaFoldDB" id="A0A1F6NIS6"/>
<feature type="transmembrane region" description="Helical" evidence="1">
    <location>
        <begin position="37"/>
        <end position="56"/>
    </location>
</feature>
<keyword evidence="1" id="KW-0472">Membrane</keyword>
<keyword evidence="1" id="KW-1133">Transmembrane helix</keyword>
<evidence type="ECO:0000256" key="1">
    <source>
        <dbReference type="SAM" id="Phobius"/>
    </source>
</evidence>
<comment type="caution">
    <text evidence="2">The sequence shown here is derived from an EMBL/GenBank/DDBJ whole genome shotgun (WGS) entry which is preliminary data.</text>
</comment>
<sequence>MRSSHDDSILDLVEITSMPTLTESADQARKAIKYGSIGMVVVSILWYLGIAAVNYYKQLYPPAPPPPTVDFGPLPAVTFPENTNRPTLTLELPTGQIPSFPDRMRVYRAPTRRSGFADPEKAIETAAALGFIFKPDQPTETNYVWVLQDQLSSRLNMDIISGHFILDRRWQNNPALAAMANFSSYQAVTNETEGYLRKAGLLPNDVIGAEKATPLKDDAGKLINALSLSDADFIQIDLFRKDIEEVDPENEKEVVASYPFYRTDPGKGLIRVVVSGGRTTAEKYIYIDYGYTAIQYENSGTYPVKTGEEAWTELSSGGGLVTVSSPKGGEIKIRKIFLGYYDAEGGQNYSMPIYIFLGDQGLVAYVSAVREEWIKK</sequence>
<gene>
    <name evidence="2" type="ORF">A2261_01250</name>
</gene>
<organism evidence="2 3">
    <name type="scientific">Candidatus Magasanikbacteria bacterium RIFOXYA2_FULL_44_8</name>
    <dbReference type="NCBI Taxonomy" id="1798696"/>
    <lineage>
        <taxon>Bacteria</taxon>
        <taxon>Candidatus Magasanikiibacteriota</taxon>
    </lineage>
</organism>